<name>A0A1M6TBB1_9CLOT</name>
<keyword evidence="2" id="KW-1185">Reference proteome</keyword>
<dbReference type="OrthoDB" id="9794280at2"/>
<evidence type="ECO:0000313" key="1">
    <source>
        <dbReference type="EMBL" id="SHK54283.1"/>
    </source>
</evidence>
<gene>
    <name evidence="1" type="ORF">SAMN02745248_02778</name>
</gene>
<dbReference type="EMBL" id="FRAD01000040">
    <property type="protein sequence ID" value="SHK54283.1"/>
    <property type="molecule type" value="Genomic_DNA"/>
</dbReference>
<dbReference type="Proteomes" id="UP000183952">
    <property type="component" value="Unassembled WGS sequence"/>
</dbReference>
<protein>
    <submittedName>
        <fullName evidence="1">Uncharacterized protein</fullName>
    </submittedName>
</protein>
<dbReference type="STRING" id="1121331.SAMN02745248_02778"/>
<sequence>MNNNNKKIVKIVSELTGFCHHYGSNDVTTHSQTTSNSIEISLTAKNLTQLDDALIKKIRDRLSSPRCNEIEEYYWGLSGEDDTDPELILVGMMIDSYTLNYDKENDILSIHLTRHI</sequence>
<dbReference type="RefSeq" id="WP_072904633.1">
    <property type="nucleotide sequence ID" value="NZ_FRAD01000040.1"/>
</dbReference>
<reference evidence="1 2" key="1">
    <citation type="submission" date="2016-11" db="EMBL/GenBank/DDBJ databases">
        <authorList>
            <person name="Jaros S."/>
            <person name="Januszkiewicz K."/>
            <person name="Wedrychowicz H."/>
        </authorList>
    </citation>
    <scope>NUCLEOTIDE SEQUENCE [LARGE SCALE GENOMIC DNA]</scope>
    <source>
        <strain evidence="1 2">DSM 3090</strain>
    </source>
</reference>
<dbReference type="AlphaFoldDB" id="A0A1M6TBB1"/>
<organism evidence="1 2">
    <name type="scientific">Hathewaya proteolytica DSM 3090</name>
    <dbReference type="NCBI Taxonomy" id="1121331"/>
    <lineage>
        <taxon>Bacteria</taxon>
        <taxon>Bacillati</taxon>
        <taxon>Bacillota</taxon>
        <taxon>Clostridia</taxon>
        <taxon>Eubacteriales</taxon>
        <taxon>Clostridiaceae</taxon>
        <taxon>Hathewaya</taxon>
    </lineage>
</organism>
<accession>A0A1M6TBB1</accession>
<evidence type="ECO:0000313" key="2">
    <source>
        <dbReference type="Proteomes" id="UP000183952"/>
    </source>
</evidence>
<proteinExistence type="predicted"/>